<keyword evidence="3 6" id="KW-0812">Transmembrane</keyword>
<keyword evidence="5 6" id="KW-0472">Membrane</keyword>
<evidence type="ECO:0000256" key="1">
    <source>
        <dbReference type="ARBA" id="ARBA00004236"/>
    </source>
</evidence>
<keyword evidence="7" id="KW-0732">Signal</keyword>
<dbReference type="PROSITE" id="PS51257">
    <property type="entry name" value="PROKAR_LIPOPROTEIN"/>
    <property type="match status" value="1"/>
</dbReference>
<comment type="caution">
    <text evidence="8">The sequence shown here is derived from an EMBL/GenBank/DDBJ whole genome shotgun (WGS) entry which is preliminary data.</text>
</comment>
<evidence type="ECO:0000313" key="8">
    <source>
        <dbReference type="EMBL" id="RXS75437.1"/>
    </source>
</evidence>
<name>A0A4Q1RIB5_9FIRM</name>
<organism evidence="8 9">
    <name type="scientific">Blautia faecicola</name>
    <dbReference type="NCBI Taxonomy" id="2509240"/>
    <lineage>
        <taxon>Bacteria</taxon>
        <taxon>Bacillati</taxon>
        <taxon>Bacillota</taxon>
        <taxon>Clostridia</taxon>
        <taxon>Lachnospirales</taxon>
        <taxon>Lachnospiraceae</taxon>
        <taxon>Blautia</taxon>
    </lineage>
</organism>
<reference evidence="8 9" key="1">
    <citation type="submission" date="2019-01" db="EMBL/GenBank/DDBJ databases">
        <title>Blautia sp. nov. KGMB01111 isolated human feces.</title>
        <authorList>
            <person name="Park J.-E."/>
            <person name="Kim J.-S."/>
            <person name="Park S.-H."/>
        </authorList>
    </citation>
    <scope>NUCLEOTIDE SEQUENCE [LARGE SCALE GENOMIC DNA]</scope>
    <source>
        <strain evidence="8 9">KGMB01111</strain>
    </source>
</reference>
<sequence length="254" mass="27682">MKQRWKKIASLMLVTICAFSLTACGKKEETAAYQQITDDMVSNCAEVSQSAVESLAGFDDETLNQMTANRDTFTRLAVSAWMDQENELGKYEEMGTPTTDIDREEGQVTVDIPAKFDKGDAEIKVVFNYSSDYDQMVPAYMTISEVETTGMKLNGAAVNTVMGVGCVFVVLIFLIFVISLFKYVGKIGQKETAPKAAPAPAPAVPAAPVEEDLTDDLELVAVISAAIAASENTSTDSFVVRSIKKVNRSKWQRA</sequence>
<evidence type="ECO:0000256" key="3">
    <source>
        <dbReference type="ARBA" id="ARBA00022692"/>
    </source>
</evidence>
<protein>
    <submittedName>
        <fullName evidence="8">Uncharacterized protein</fullName>
    </submittedName>
</protein>
<evidence type="ECO:0000256" key="5">
    <source>
        <dbReference type="ARBA" id="ARBA00023136"/>
    </source>
</evidence>
<dbReference type="Proteomes" id="UP000290106">
    <property type="component" value="Unassembled WGS sequence"/>
</dbReference>
<accession>A0A4Q1RIB5</accession>
<feature type="signal peptide" evidence="7">
    <location>
        <begin position="1"/>
        <end position="23"/>
    </location>
</feature>
<comment type="subcellular location">
    <subcellularLocation>
        <location evidence="1">Cell membrane</location>
    </subcellularLocation>
</comment>
<dbReference type="InterPro" id="IPR005899">
    <property type="entry name" value="Na_pump_deCOase"/>
</dbReference>
<dbReference type="RefSeq" id="WP_022172187.1">
    <property type="nucleotide sequence ID" value="NZ_DAWBJR010000008.1"/>
</dbReference>
<evidence type="ECO:0000256" key="4">
    <source>
        <dbReference type="ARBA" id="ARBA00022989"/>
    </source>
</evidence>
<feature type="transmembrane region" description="Helical" evidence="6">
    <location>
        <begin position="161"/>
        <end position="181"/>
    </location>
</feature>
<keyword evidence="9" id="KW-1185">Reference proteome</keyword>
<evidence type="ECO:0000256" key="2">
    <source>
        <dbReference type="ARBA" id="ARBA00022475"/>
    </source>
</evidence>
<keyword evidence="4 6" id="KW-1133">Transmembrane helix</keyword>
<dbReference type="Pfam" id="PF04277">
    <property type="entry name" value="OAD_gamma"/>
    <property type="match status" value="1"/>
</dbReference>
<dbReference type="EMBL" id="SDKC01000001">
    <property type="protein sequence ID" value="RXS75437.1"/>
    <property type="molecule type" value="Genomic_DNA"/>
</dbReference>
<evidence type="ECO:0000313" key="9">
    <source>
        <dbReference type="Proteomes" id="UP000290106"/>
    </source>
</evidence>
<evidence type="ECO:0000256" key="7">
    <source>
        <dbReference type="SAM" id="SignalP"/>
    </source>
</evidence>
<dbReference type="GO" id="GO:0005886">
    <property type="term" value="C:plasma membrane"/>
    <property type="evidence" value="ECO:0007669"/>
    <property type="project" value="UniProtKB-SubCell"/>
</dbReference>
<dbReference type="GO" id="GO:0015081">
    <property type="term" value="F:sodium ion transmembrane transporter activity"/>
    <property type="evidence" value="ECO:0007669"/>
    <property type="project" value="InterPro"/>
</dbReference>
<feature type="chain" id="PRO_5039523582" evidence="7">
    <location>
        <begin position="24"/>
        <end position="254"/>
    </location>
</feature>
<dbReference type="GO" id="GO:0036376">
    <property type="term" value="P:sodium ion export across plasma membrane"/>
    <property type="evidence" value="ECO:0007669"/>
    <property type="project" value="InterPro"/>
</dbReference>
<keyword evidence="2" id="KW-1003">Cell membrane</keyword>
<dbReference type="AlphaFoldDB" id="A0A4Q1RIB5"/>
<evidence type="ECO:0000256" key="6">
    <source>
        <dbReference type="SAM" id="Phobius"/>
    </source>
</evidence>
<proteinExistence type="predicted"/>
<dbReference type="NCBIfam" id="TIGR01195">
    <property type="entry name" value="oadG_fam"/>
    <property type="match status" value="1"/>
</dbReference>
<gene>
    <name evidence="8" type="ORF">ETP43_09575</name>
</gene>
<dbReference type="OrthoDB" id="1912660at2"/>